<comment type="caution">
    <text evidence="12">The sequence shown here is derived from an EMBL/GenBank/DDBJ whole genome shotgun (WGS) entry which is preliminary data.</text>
</comment>
<keyword evidence="6 9" id="KW-0067">ATP-binding</keyword>
<dbReference type="Pfam" id="PF00069">
    <property type="entry name" value="Pkinase"/>
    <property type="match status" value="1"/>
</dbReference>
<dbReference type="InterPro" id="IPR008271">
    <property type="entry name" value="Ser/Thr_kinase_AS"/>
</dbReference>
<evidence type="ECO:0000256" key="2">
    <source>
        <dbReference type="ARBA" id="ARBA00012406"/>
    </source>
</evidence>
<organism evidence="12 13">
    <name type="scientific">Gonium pectorale</name>
    <name type="common">Green alga</name>
    <dbReference type="NCBI Taxonomy" id="33097"/>
    <lineage>
        <taxon>Eukaryota</taxon>
        <taxon>Viridiplantae</taxon>
        <taxon>Chlorophyta</taxon>
        <taxon>core chlorophytes</taxon>
        <taxon>Chlorophyceae</taxon>
        <taxon>CS clade</taxon>
        <taxon>Chlamydomonadales</taxon>
        <taxon>Volvocaceae</taxon>
        <taxon>Gonium</taxon>
    </lineage>
</organism>
<dbReference type="Proteomes" id="UP000075714">
    <property type="component" value="Unassembled WGS sequence"/>
</dbReference>
<evidence type="ECO:0000256" key="3">
    <source>
        <dbReference type="ARBA" id="ARBA00022679"/>
    </source>
</evidence>
<dbReference type="Gene3D" id="1.10.510.10">
    <property type="entry name" value="Transferase(Phosphotransferase) domain 1"/>
    <property type="match status" value="1"/>
</dbReference>
<dbReference type="FunFam" id="1.10.510.10:FF:000071">
    <property type="entry name" value="Mitogen-activated protein kinase kinase kinase 3 isoform 2"/>
    <property type="match status" value="1"/>
</dbReference>
<evidence type="ECO:0000256" key="9">
    <source>
        <dbReference type="PROSITE-ProRule" id="PRU10141"/>
    </source>
</evidence>
<dbReference type="InterPro" id="IPR017441">
    <property type="entry name" value="Protein_kinase_ATP_BS"/>
</dbReference>
<comment type="catalytic activity">
    <reaction evidence="7">
        <text>L-threonyl-[protein] + ATP = O-phospho-L-threonyl-[protein] + ADP + H(+)</text>
        <dbReference type="Rhea" id="RHEA:46608"/>
        <dbReference type="Rhea" id="RHEA-COMP:11060"/>
        <dbReference type="Rhea" id="RHEA-COMP:11605"/>
        <dbReference type="ChEBI" id="CHEBI:15378"/>
        <dbReference type="ChEBI" id="CHEBI:30013"/>
        <dbReference type="ChEBI" id="CHEBI:30616"/>
        <dbReference type="ChEBI" id="CHEBI:61977"/>
        <dbReference type="ChEBI" id="CHEBI:456216"/>
        <dbReference type="EC" id="2.7.11.25"/>
    </reaction>
</comment>
<dbReference type="GO" id="GO:0005524">
    <property type="term" value="F:ATP binding"/>
    <property type="evidence" value="ECO:0007669"/>
    <property type="project" value="UniProtKB-UniRule"/>
</dbReference>
<dbReference type="AlphaFoldDB" id="A0A150FVF7"/>
<dbReference type="SMART" id="SM00220">
    <property type="entry name" value="S_TKc"/>
    <property type="match status" value="1"/>
</dbReference>
<evidence type="ECO:0000256" key="1">
    <source>
        <dbReference type="ARBA" id="ARBA00006529"/>
    </source>
</evidence>
<dbReference type="InterPro" id="IPR000719">
    <property type="entry name" value="Prot_kinase_dom"/>
</dbReference>
<evidence type="ECO:0000256" key="6">
    <source>
        <dbReference type="ARBA" id="ARBA00022840"/>
    </source>
</evidence>
<evidence type="ECO:0000256" key="5">
    <source>
        <dbReference type="ARBA" id="ARBA00022777"/>
    </source>
</evidence>
<keyword evidence="4 9" id="KW-0547">Nucleotide-binding</keyword>
<reference evidence="13" key="1">
    <citation type="journal article" date="2016" name="Nat. Commun.">
        <title>The Gonium pectorale genome demonstrates co-option of cell cycle regulation during the evolution of multicellularity.</title>
        <authorList>
            <person name="Hanschen E.R."/>
            <person name="Marriage T.N."/>
            <person name="Ferris P.J."/>
            <person name="Hamaji T."/>
            <person name="Toyoda A."/>
            <person name="Fujiyama A."/>
            <person name="Neme R."/>
            <person name="Noguchi H."/>
            <person name="Minakuchi Y."/>
            <person name="Suzuki M."/>
            <person name="Kawai-Toyooka H."/>
            <person name="Smith D.R."/>
            <person name="Sparks H."/>
            <person name="Anderson J."/>
            <person name="Bakaric R."/>
            <person name="Luria V."/>
            <person name="Karger A."/>
            <person name="Kirschner M.W."/>
            <person name="Durand P.M."/>
            <person name="Michod R.E."/>
            <person name="Nozaki H."/>
            <person name="Olson B.J."/>
        </authorList>
    </citation>
    <scope>NUCLEOTIDE SEQUENCE [LARGE SCALE GENOMIC DNA]</scope>
    <source>
        <strain evidence="13">NIES-2863</strain>
    </source>
</reference>
<evidence type="ECO:0000313" key="13">
    <source>
        <dbReference type="Proteomes" id="UP000075714"/>
    </source>
</evidence>
<dbReference type="OrthoDB" id="266718at2759"/>
<protein>
    <recommendedName>
        <fullName evidence="2">mitogen-activated protein kinase kinase kinase</fullName>
        <ecNumber evidence="2">2.7.11.25</ecNumber>
    </recommendedName>
</protein>
<dbReference type="STRING" id="33097.A0A150FVF7"/>
<dbReference type="GO" id="GO:0004709">
    <property type="term" value="F:MAP kinase kinase kinase activity"/>
    <property type="evidence" value="ECO:0007669"/>
    <property type="project" value="UniProtKB-EC"/>
</dbReference>
<evidence type="ECO:0000256" key="7">
    <source>
        <dbReference type="ARBA" id="ARBA00047559"/>
    </source>
</evidence>
<comment type="catalytic activity">
    <reaction evidence="8">
        <text>L-seryl-[protein] + ATP = O-phospho-L-seryl-[protein] + ADP + H(+)</text>
        <dbReference type="Rhea" id="RHEA:17989"/>
        <dbReference type="Rhea" id="RHEA-COMP:9863"/>
        <dbReference type="Rhea" id="RHEA-COMP:11604"/>
        <dbReference type="ChEBI" id="CHEBI:15378"/>
        <dbReference type="ChEBI" id="CHEBI:29999"/>
        <dbReference type="ChEBI" id="CHEBI:30616"/>
        <dbReference type="ChEBI" id="CHEBI:83421"/>
        <dbReference type="ChEBI" id="CHEBI:456216"/>
        <dbReference type="EC" id="2.7.11.25"/>
    </reaction>
</comment>
<evidence type="ECO:0000313" key="12">
    <source>
        <dbReference type="EMBL" id="KXZ41594.1"/>
    </source>
</evidence>
<dbReference type="PROSITE" id="PS00108">
    <property type="entry name" value="PROTEIN_KINASE_ST"/>
    <property type="match status" value="1"/>
</dbReference>
<evidence type="ECO:0000256" key="8">
    <source>
        <dbReference type="ARBA" id="ARBA00048329"/>
    </source>
</evidence>
<dbReference type="InterPro" id="IPR050538">
    <property type="entry name" value="MAP_kinase_kinase_kinase"/>
</dbReference>
<sequence length="728" mass="77355">MMPIAPFSWQKGRQIGQGGFGTVFMGLVHATGQEIAVKQVSLPRDPASGQVQIYSLEREVNVLRKLRHENIVRYLGTERTSEHLNIFLEYVAGGSLANKLAQFGPLREETVRVYTKQILRGVQYLHQHRVMHRDIKGANILVDTNGVVKLADFGASKQLEDLATIGGGARSLHGTAHWMAPEVIRQQGHGCQADIWSLACVVIEMATGRPPWAEYKTPHSVMYHVASTRDLPPMPEWLSPQAKDFLTLCFNRVPRERPNATRLLSHPWMQGVAVPRATTPPPNPLPLAAAMQASPRTQQPVQAVPQQQQPAGMVSSPIKEEPDSHLGLIAGGTAAAQVGIRPSGVPPLRLDAMKASAPQAPAPAAPGHAMGPLGSQRAAAQQPMAPAPAPLMTKPAPFQPPANGFVMENHIPPEFQTVVSKFTPPPPAMQQQPQASYMPQPQHLQQPQMQHAVQDPDPVPLNAGAVQLDMNQQPQQQHMSYNYNTMSGNMSGNPYDSMAFNPLVEPSWMPSNHPAQMASAAAPSPTPADQDAAGSPSNGAASNPIMPLARGEPHPAGHYYPVADAPAPPPALVAPAEDALPPPPPGSMPRKGTAAMQRGTAHGTKAVVVPSRPPLAGIFAAAYEGPEGQADASAADAGEQVADGAFSPRDQAPKLSPMTAASRPALSARRNEETGVLGGGGTITGGGTLDPKRAKQWRDELEAELAAERDAMLSARAVMAGRPSVADL</sequence>
<dbReference type="InterPro" id="IPR011009">
    <property type="entry name" value="Kinase-like_dom_sf"/>
</dbReference>
<dbReference type="PROSITE" id="PS50011">
    <property type="entry name" value="PROTEIN_KINASE_DOM"/>
    <property type="match status" value="1"/>
</dbReference>
<feature type="domain" description="Protein kinase" evidence="11">
    <location>
        <begin position="9"/>
        <end position="269"/>
    </location>
</feature>
<dbReference type="CDD" id="cd06606">
    <property type="entry name" value="STKc_MAPKKK"/>
    <property type="match status" value="1"/>
</dbReference>
<feature type="compositionally biased region" description="Gly residues" evidence="10">
    <location>
        <begin position="676"/>
        <end position="688"/>
    </location>
</feature>
<evidence type="ECO:0000256" key="4">
    <source>
        <dbReference type="ARBA" id="ARBA00022741"/>
    </source>
</evidence>
<feature type="compositionally biased region" description="Low complexity" evidence="10">
    <location>
        <begin position="365"/>
        <end position="375"/>
    </location>
</feature>
<accession>A0A150FVF7</accession>
<feature type="region of interest" description="Disordered" evidence="10">
    <location>
        <begin position="355"/>
        <end position="375"/>
    </location>
</feature>
<feature type="region of interest" description="Disordered" evidence="10">
    <location>
        <begin position="510"/>
        <end position="594"/>
    </location>
</feature>
<dbReference type="EMBL" id="LSYV01000373">
    <property type="protein sequence ID" value="KXZ41594.1"/>
    <property type="molecule type" value="Genomic_DNA"/>
</dbReference>
<dbReference type="PANTHER" id="PTHR48016">
    <property type="entry name" value="MAP KINASE KINASE KINASE SSK2-RELATED-RELATED"/>
    <property type="match status" value="1"/>
</dbReference>
<dbReference type="SUPFAM" id="SSF56112">
    <property type="entry name" value="Protein kinase-like (PK-like)"/>
    <property type="match status" value="1"/>
</dbReference>
<comment type="similarity">
    <text evidence="1">Belongs to the protein kinase superfamily. STE Ser/Thr protein kinase family. MAP kinase kinase kinase subfamily.</text>
</comment>
<dbReference type="PANTHER" id="PTHR48016:SF56">
    <property type="entry name" value="MAPKK KINASE"/>
    <property type="match status" value="1"/>
</dbReference>
<dbReference type="PROSITE" id="PS00107">
    <property type="entry name" value="PROTEIN_KINASE_ATP"/>
    <property type="match status" value="1"/>
</dbReference>
<proteinExistence type="inferred from homology"/>
<evidence type="ECO:0000259" key="11">
    <source>
        <dbReference type="PROSITE" id="PS50011"/>
    </source>
</evidence>
<gene>
    <name evidence="12" type="ORF">GPECTOR_375g163</name>
</gene>
<feature type="compositionally biased region" description="Low complexity" evidence="10">
    <location>
        <begin position="514"/>
        <end position="544"/>
    </location>
</feature>
<evidence type="ECO:0000256" key="10">
    <source>
        <dbReference type="SAM" id="MobiDB-lite"/>
    </source>
</evidence>
<name>A0A150FVF7_GONPE</name>
<feature type="region of interest" description="Disordered" evidence="10">
    <location>
        <begin position="630"/>
        <end position="696"/>
    </location>
</feature>
<feature type="binding site" evidence="9">
    <location>
        <position position="38"/>
    </location>
    <ligand>
        <name>ATP</name>
        <dbReference type="ChEBI" id="CHEBI:30616"/>
    </ligand>
</feature>
<dbReference type="EC" id="2.7.11.25" evidence="2"/>
<keyword evidence="3" id="KW-0808">Transferase</keyword>
<keyword evidence="13" id="KW-1185">Reference proteome</keyword>
<keyword evidence="5" id="KW-0418">Kinase</keyword>